<dbReference type="PANTHER" id="PTHR46649">
    <property type="match status" value="1"/>
</dbReference>
<accession>A0A7Z0BM71</accession>
<gene>
    <name evidence="1" type="ORF">HNR06_004579</name>
</gene>
<dbReference type="InterPro" id="IPR036412">
    <property type="entry name" value="HAD-like_sf"/>
</dbReference>
<comment type="caution">
    <text evidence="1">The sequence shown here is derived from an EMBL/GenBank/DDBJ whole genome shotgun (WGS) entry which is preliminary data.</text>
</comment>
<dbReference type="NCBIfam" id="TIGR01549">
    <property type="entry name" value="HAD-SF-IA-v1"/>
    <property type="match status" value="1"/>
</dbReference>
<dbReference type="Pfam" id="PF00702">
    <property type="entry name" value="Hydrolase"/>
    <property type="match status" value="1"/>
</dbReference>
<evidence type="ECO:0000313" key="1">
    <source>
        <dbReference type="EMBL" id="NYH54990.1"/>
    </source>
</evidence>
<dbReference type="SFLD" id="SFLDG01129">
    <property type="entry name" value="C1.5:_HAD__Beta-PGM__Phosphata"/>
    <property type="match status" value="1"/>
</dbReference>
<protein>
    <submittedName>
        <fullName evidence="1">FMN phosphatase YigB (HAD superfamily)</fullName>
    </submittedName>
</protein>
<dbReference type="PANTHER" id="PTHR46649:SF4">
    <property type="entry name" value="HALOACID DEHALOGENASE-LIKE HYDROLASE (HAD) SUPERFAMILY PROTEIN"/>
    <property type="match status" value="1"/>
</dbReference>
<dbReference type="AlphaFoldDB" id="A0A7Z0BM71"/>
<organism evidence="1 2">
    <name type="scientific">Nocardiopsis sinuspersici</name>
    <dbReference type="NCBI Taxonomy" id="501010"/>
    <lineage>
        <taxon>Bacteria</taxon>
        <taxon>Bacillati</taxon>
        <taxon>Actinomycetota</taxon>
        <taxon>Actinomycetes</taxon>
        <taxon>Streptosporangiales</taxon>
        <taxon>Nocardiopsidaceae</taxon>
        <taxon>Nocardiopsis</taxon>
    </lineage>
</organism>
<evidence type="ECO:0000313" key="2">
    <source>
        <dbReference type="Proteomes" id="UP000584931"/>
    </source>
</evidence>
<sequence>MSMFKAVLVDWRGTLAVTLTEEQWIATALNRLDRPASPSDVTVVRTRLEEVDAGERLLTPGMDADPDLHRRVFAKVLSDAGLDPDLSEVLYQVESEPAHDLFADDALPFLARAREAGVRVAIVSDVHVDIRPGFDSAGLGGHVDAYALSYEHGVEKPDPRLFEAALDMVGVRPEEALMVGDRHTHDGGAAALGVTTLILPPLRARADRRLHLAEALLHAAEGPLPAGDR</sequence>
<dbReference type="SFLD" id="SFLDS00003">
    <property type="entry name" value="Haloacid_Dehalogenase"/>
    <property type="match status" value="1"/>
</dbReference>
<dbReference type="EMBL" id="JACCHL010000001">
    <property type="protein sequence ID" value="NYH54990.1"/>
    <property type="molecule type" value="Genomic_DNA"/>
</dbReference>
<dbReference type="PRINTS" id="PR00413">
    <property type="entry name" value="HADHALOGNASE"/>
</dbReference>
<reference evidence="1 2" key="1">
    <citation type="submission" date="2020-07" db="EMBL/GenBank/DDBJ databases">
        <title>Sequencing the genomes of 1000 actinobacteria strains.</title>
        <authorList>
            <person name="Klenk H.-P."/>
        </authorList>
    </citation>
    <scope>NUCLEOTIDE SEQUENCE [LARGE SCALE GENOMIC DNA]</scope>
    <source>
        <strain evidence="1 2">DSM 45278</strain>
    </source>
</reference>
<dbReference type="InterPro" id="IPR023214">
    <property type="entry name" value="HAD_sf"/>
</dbReference>
<dbReference type="Gene3D" id="3.40.50.1000">
    <property type="entry name" value="HAD superfamily/HAD-like"/>
    <property type="match status" value="1"/>
</dbReference>
<dbReference type="InterPro" id="IPR006439">
    <property type="entry name" value="HAD-SF_hydro_IA"/>
</dbReference>
<dbReference type="SUPFAM" id="SSF56784">
    <property type="entry name" value="HAD-like"/>
    <property type="match status" value="1"/>
</dbReference>
<proteinExistence type="predicted"/>
<dbReference type="Proteomes" id="UP000584931">
    <property type="component" value="Unassembled WGS sequence"/>
</dbReference>
<name>A0A7Z0BM71_9ACTN</name>